<organism evidence="5 6">
    <name type="scientific">Microcaecilia unicolor</name>
    <dbReference type="NCBI Taxonomy" id="1415580"/>
    <lineage>
        <taxon>Eukaryota</taxon>
        <taxon>Metazoa</taxon>
        <taxon>Chordata</taxon>
        <taxon>Craniata</taxon>
        <taxon>Vertebrata</taxon>
        <taxon>Euteleostomi</taxon>
        <taxon>Amphibia</taxon>
        <taxon>Gymnophiona</taxon>
        <taxon>Siphonopidae</taxon>
        <taxon>Microcaecilia</taxon>
    </lineage>
</organism>
<proteinExistence type="predicted"/>
<name>A0A6P7Y8R6_9AMPH</name>
<evidence type="ECO:0000256" key="1">
    <source>
        <dbReference type="ARBA" id="ARBA00022741"/>
    </source>
</evidence>
<dbReference type="Pfam" id="PF22215">
    <property type="entry name" value="MLKL_N"/>
    <property type="match status" value="1"/>
</dbReference>
<dbReference type="OrthoDB" id="4062651at2759"/>
<dbReference type="SUPFAM" id="SSF56112">
    <property type="entry name" value="Protein kinase-like (PK-like)"/>
    <property type="match status" value="1"/>
</dbReference>
<dbReference type="FunCoup" id="A0A6P7Y8R6">
    <property type="interactions" value="465"/>
</dbReference>
<dbReference type="CTD" id="197259"/>
<dbReference type="KEGG" id="muo:115470442"/>
<evidence type="ECO:0000313" key="6">
    <source>
        <dbReference type="RefSeq" id="XP_030059485.1"/>
    </source>
</evidence>
<evidence type="ECO:0000313" key="5">
    <source>
        <dbReference type="Proteomes" id="UP000515156"/>
    </source>
</evidence>
<dbReference type="SMART" id="SM00220">
    <property type="entry name" value="S_TKc"/>
    <property type="match status" value="1"/>
</dbReference>
<dbReference type="Gene3D" id="3.30.200.20">
    <property type="entry name" value="Phosphorylase Kinase, domain 1"/>
    <property type="match status" value="1"/>
</dbReference>
<dbReference type="GO" id="GO:0097527">
    <property type="term" value="P:necroptotic signaling pathway"/>
    <property type="evidence" value="ECO:0007669"/>
    <property type="project" value="TreeGrafter"/>
</dbReference>
<sequence length="485" mass="55977">MWMERMETIAGLAKEIYSLYNQTQWNKKQCGRLVDRIKILMLPVEFLQKQPQINKDVGKVLEELSQTLENAKSLVAKYTSRGWWKKFFWAFNIMETFELINERLSDAAQGLSLLLQAEERIKFLKKFEEVNQKKQDKKDAEADLEELKKYFEKAADSISDQVDIVHQDVKLVNEGVQQIGANITEMFKLLEKQLNPSALGTTEITKETLKIHEKLMETGSSSLYRGEYHKSIVAIKEFKNPQITDVSLARKTFWREVRTMKKFEHPNILHMYGICIDNSCAPPSFSIVMEYCERGTIREVLKKEQGLTWETYIRMSEGAALGLYRLHQTTEKSVVHGNITSSKFLVDLRYCVKLAGFEISRTESSIKRMSNTDNQKEVHDSAYLSPQALGNINFIQDKPSEIYSFGIVLWEIAARSTPFKGLTTEQIFQKVTQEEYKEPLPEDCPEDLQVLINQCRDYAPEVRPSAGVVADKLMGILNKEMEKHP</sequence>
<dbReference type="InParanoid" id="A0A6P7Y8R6"/>
<dbReference type="RefSeq" id="XP_030059485.1">
    <property type="nucleotide sequence ID" value="XM_030203625.1"/>
</dbReference>
<dbReference type="GO" id="GO:0007166">
    <property type="term" value="P:cell surface receptor signaling pathway"/>
    <property type="evidence" value="ECO:0007669"/>
    <property type="project" value="InterPro"/>
</dbReference>
<keyword evidence="1" id="KW-0547">Nucleotide-binding</keyword>
<keyword evidence="5" id="KW-1185">Reference proteome</keyword>
<dbReference type="FunFam" id="3.30.200.20:FF:000437">
    <property type="entry name" value="Mixed lineage kinase domain-like pseudokinase"/>
    <property type="match status" value="1"/>
</dbReference>
<dbReference type="InterPro" id="IPR036537">
    <property type="entry name" value="Adaptor_Cbl_N_dom_sf"/>
</dbReference>
<dbReference type="Proteomes" id="UP000515156">
    <property type="component" value="Chromosome 5"/>
</dbReference>
<dbReference type="CDD" id="cd21037">
    <property type="entry name" value="MLKL_NTD"/>
    <property type="match status" value="1"/>
</dbReference>
<dbReference type="PANTHER" id="PTHR44329">
    <property type="entry name" value="SERINE/THREONINE-PROTEIN KINASE TNNI3K-RELATED"/>
    <property type="match status" value="1"/>
</dbReference>
<dbReference type="GeneID" id="115470442"/>
<evidence type="ECO:0000259" key="4">
    <source>
        <dbReference type="PROSITE" id="PS50011"/>
    </source>
</evidence>
<gene>
    <name evidence="6" type="primary">MLKL</name>
</gene>
<dbReference type="PANTHER" id="PTHR44329:SF298">
    <property type="entry name" value="MIXED LINEAGE KINASE DOMAIN-LIKE PROTEIN"/>
    <property type="match status" value="1"/>
</dbReference>
<feature type="domain" description="Protein kinase" evidence="4">
    <location>
        <begin position="209"/>
        <end position="485"/>
    </location>
</feature>
<evidence type="ECO:0000256" key="2">
    <source>
        <dbReference type="ARBA" id="ARBA00022840"/>
    </source>
</evidence>
<dbReference type="GO" id="GO:0005524">
    <property type="term" value="F:ATP binding"/>
    <property type="evidence" value="ECO:0007669"/>
    <property type="project" value="UniProtKB-KW"/>
</dbReference>
<keyword evidence="2" id="KW-0067">ATP-binding</keyword>
<dbReference type="InterPro" id="IPR051681">
    <property type="entry name" value="Ser/Thr_Kinases-Pseudokinases"/>
</dbReference>
<evidence type="ECO:0000256" key="3">
    <source>
        <dbReference type="SAM" id="Coils"/>
    </source>
</evidence>
<dbReference type="PROSITE" id="PS50011">
    <property type="entry name" value="PROTEIN_KINASE_DOM"/>
    <property type="match status" value="1"/>
</dbReference>
<feature type="coiled-coil region" evidence="3">
    <location>
        <begin position="127"/>
        <end position="157"/>
    </location>
</feature>
<dbReference type="InterPro" id="IPR000719">
    <property type="entry name" value="Prot_kinase_dom"/>
</dbReference>
<dbReference type="Gene3D" id="1.10.510.10">
    <property type="entry name" value="Transferase(Phosphotransferase) domain 1"/>
    <property type="match status" value="1"/>
</dbReference>
<dbReference type="InterPro" id="IPR059179">
    <property type="entry name" value="MLKL-like_MCAfunc"/>
</dbReference>
<dbReference type="InterPro" id="IPR011009">
    <property type="entry name" value="Kinase-like_dom_sf"/>
</dbReference>
<reference evidence="6" key="1">
    <citation type="submission" date="2025-08" db="UniProtKB">
        <authorList>
            <consortium name="RefSeq"/>
        </authorList>
    </citation>
    <scope>IDENTIFICATION</scope>
</reference>
<keyword evidence="3" id="KW-0175">Coiled coil</keyword>
<dbReference type="AlphaFoldDB" id="A0A6P7Y8R6"/>
<protein>
    <submittedName>
        <fullName evidence="6">Mixed lineage kinase domain-like protein isoform X1</fullName>
    </submittedName>
</protein>
<dbReference type="InterPro" id="IPR054000">
    <property type="entry name" value="MLKL_N"/>
</dbReference>
<dbReference type="Gene3D" id="1.20.930.20">
    <property type="entry name" value="Adaptor protein Cbl, N-terminal domain"/>
    <property type="match status" value="1"/>
</dbReference>
<dbReference type="InterPro" id="IPR001245">
    <property type="entry name" value="Ser-Thr/Tyr_kinase_cat_dom"/>
</dbReference>
<dbReference type="GO" id="GO:0004672">
    <property type="term" value="F:protein kinase activity"/>
    <property type="evidence" value="ECO:0007669"/>
    <property type="project" value="InterPro"/>
</dbReference>
<dbReference type="Pfam" id="PF07714">
    <property type="entry name" value="PK_Tyr_Ser-Thr"/>
    <property type="match status" value="1"/>
</dbReference>
<accession>A0A6P7Y8R6</accession>